<evidence type="ECO:0000256" key="1">
    <source>
        <dbReference type="ARBA" id="ARBA00022658"/>
    </source>
</evidence>
<keyword evidence="1" id="KW-0344">Guanine-nucleotide releasing factor</keyword>
<dbReference type="InterPro" id="IPR000219">
    <property type="entry name" value="DH_dom"/>
</dbReference>
<dbReference type="InterPro" id="IPR011993">
    <property type="entry name" value="PH-like_dom_sf"/>
</dbReference>
<dbReference type="SUPFAM" id="SSF50729">
    <property type="entry name" value="PH domain-like"/>
    <property type="match status" value="1"/>
</dbReference>
<dbReference type="Pfam" id="PF22697">
    <property type="entry name" value="SOS1_NGEF_PH"/>
    <property type="match status" value="1"/>
</dbReference>
<accession>A0A9Q0NBL8</accession>
<keyword evidence="4" id="KW-1185">Reference proteome</keyword>
<gene>
    <name evidence="3" type="primary">PLEKHG4B</name>
    <name evidence="3" type="ORF">Bhyg_02543</name>
</gene>
<protein>
    <submittedName>
        <fullName evidence="3">Pleckstrin likey domain-containing family G member 4B</fullName>
    </submittedName>
</protein>
<dbReference type="Proteomes" id="UP001151699">
    <property type="component" value="Chromosome A"/>
</dbReference>
<evidence type="ECO:0000313" key="4">
    <source>
        <dbReference type="Proteomes" id="UP001151699"/>
    </source>
</evidence>
<dbReference type="SMART" id="SM00325">
    <property type="entry name" value="RhoGEF"/>
    <property type="match status" value="1"/>
</dbReference>
<comment type="caution">
    <text evidence="3">The sequence shown here is derived from an EMBL/GenBank/DDBJ whole genome shotgun (WGS) entry which is preliminary data.</text>
</comment>
<dbReference type="InterPro" id="IPR035899">
    <property type="entry name" value="DBL_dom_sf"/>
</dbReference>
<feature type="non-terminal residue" evidence="3">
    <location>
        <position position="491"/>
    </location>
</feature>
<dbReference type="SUPFAM" id="SSF48065">
    <property type="entry name" value="DBL homology domain (DH-domain)"/>
    <property type="match status" value="1"/>
</dbReference>
<dbReference type="OrthoDB" id="6152532at2759"/>
<dbReference type="Gene3D" id="1.20.900.10">
    <property type="entry name" value="Dbl homology (DH) domain"/>
    <property type="match status" value="1"/>
</dbReference>
<name>A0A9Q0NBL8_9DIPT</name>
<dbReference type="AlphaFoldDB" id="A0A9Q0NBL8"/>
<dbReference type="Gene3D" id="2.30.29.30">
    <property type="entry name" value="Pleckstrin-homology domain (PH domain)/Phosphotyrosine-binding domain (PTB)"/>
    <property type="match status" value="1"/>
</dbReference>
<dbReference type="GO" id="GO:0005085">
    <property type="term" value="F:guanyl-nucleotide exchange factor activity"/>
    <property type="evidence" value="ECO:0007669"/>
    <property type="project" value="UniProtKB-KW"/>
</dbReference>
<dbReference type="PROSITE" id="PS50010">
    <property type="entry name" value="DH_2"/>
    <property type="match status" value="1"/>
</dbReference>
<dbReference type="GO" id="GO:0005737">
    <property type="term" value="C:cytoplasm"/>
    <property type="evidence" value="ECO:0007669"/>
    <property type="project" value="TreeGrafter"/>
</dbReference>
<evidence type="ECO:0000313" key="3">
    <source>
        <dbReference type="EMBL" id="KAJ6647321.1"/>
    </source>
</evidence>
<feature type="non-terminal residue" evidence="3">
    <location>
        <position position="1"/>
    </location>
</feature>
<sequence length="491" mass="56147">RKVVEATNVNVNFNYVSHQQGATLAPSHYDEPHATDEYDSKIGNIVQELIENEKTYIDKLTIGIKNYVEPLSGNDLPRSLRGQMYNIFANIVQIRDFHESKFYPSLLSCNGDVVALSDTFSMFIQNGYFYSYVLYAMNKKRSERLRDIPANKTFFIERQNEKEDKLGVNSFLMEPIQRLPKYRLLIDQLAKVLSPFLEIEKTRLAACSRAEKNVQRLLNTVNESISLNDIMDCNEINLFHQGKFLRQNEFDVYDQETRRRYRGKIFLFERSIVIAEKLDEKVLHYRGNYPKDVTGIREYDEGKKFELFIGKSGNRQIEISSTEFQLIQAWVNLVKDMLVKSIEQEKRKIAKKTHDIRIKNSLRATDVIVRKSGANYGSASVSGGSWTGSSSSSGVSSKSVSLASSAYASGVSGISNFSNVSGYSTASGDSDSTRTTWYTSMEDVQPDNNTQKTTENLLTYEKHYIYLLSQFVKTDLAELSDDIKFQIQEYL</sequence>
<reference evidence="3" key="1">
    <citation type="submission" date="2022-07" db="EMBL/GenBank/DDBJ databases">
        <authorList>
            <person name="Trinca V."/>
            <person name="Uliana J.V.C."/>
            <person name="Torres T.T."/>
            <person name="Ward R.J."/>
            <person name="Monesi N."/>
        </authorList>
    </citation>
    <scope>NUCLEOTIDE SEQUENCE</scope>
    <source>
        <strain evidence="3">HSMRA1968</strain>
        <tissue evidence="3">Whole embryos</tissue>
    </source>
</reference>
<dbReference type="EMBL" id="WJQU01000001">
    <property type="protein sequence ID" value="KAJ6647321.1"/>
    <property type="molecule type" value="Genomic_DNA"/>
</dbReference>
<organism evidence="3 4">
    <name type="scientific">Pseudolycoriella hygida</name>
    <dbReference type="NCBI Taxonomy" id="35572"/>
    <lineage>
        <taxon>Eukaryota</taxon>
        <taxon>Metazoa</taxon>
        <taxon>Ecdysozoa</taxon>
        <taxon>Arthropoda</taxon>
        <taxon>Hexapoda</taxon>
        <taxon>Insecta</taxon>
        <taxon>Pterygota</taxon>
        <taxon>Neoptera</taxon>
        <taxon>Endopterygota</taxon>
        <taxon>Diptera</taxon>
        <taxon>Nematocera</taxon>
        <taxon>Sciaroidea</taxon>
        <taxon>Sciaridae</taxon>
        <taxon>Pseudolycoriella</taxon>
    </lineage>
</organism>
<dbReference type="PANTHER" id="PTHR22826">
    <property type="entry name" value="RHO GUANINE EXCHANGE FACTOR-RELATED"/>
    <property type="match status" value="1"/>
</dbReference>
<dbReference type="InterPro" id="IPR055251">
    <property type="entry name" value="SOS1_NGEF_PH"/>
</dbReference>
<dbReference type="PANTHER" id="PTHR22826:SF209">
    <property type="entry name" value="DH DOMAIN-CONTAINING PROTEIN"/>
    <property type="match status" value="1"/>
</dbReference>
<proteinExistence type="predicted"/>
<feature type="domain" description="DH" evidence="2">
    <location>
        <begin position="41"/>
        <end position="224"/>
    </location>
</feature>
<dbReference type="Pfam" id="PF00621">
    <property type="entry name" value="RhoGEF"/>
    <property type="match status" value="1"/>
</dbReference>
<evidence type="ECO:0000259" key="2">
    <source>
        <dbReference type="PROSITE" id="PS50010"/>
    </source>
</evidence>
<dbReference type="InterPro" id="IPR051336">
    <property type="entry name" value="RhoGEF_Guanine_NuclExch_SF"/>
</dbReference>